<protein>
    <submittedName>
        <fullName evidence="1">Uncharacterized protein</fullName>
    </submittedName>
</protein>
<evidence type="ECO:0000313" key="2">
    <source>
        <dbReference type="Proteomes" id="UP000553193"/>
    </source>
</evidence>
<dbReference type="InterPro" id="IPR008018">
    <property type="entry name" value="Phage_tail_attach_FII"/>
</dbReference>
<dbReference type="AlphaFoldDB" id="A0A840A4V4"/>
<gene>
    <name evidence="1" type="ORF">GGQ83_000424</name>
</gene>
<proteinExistence type="predicted"/>
<accession>A0A840A4V4</accession>
<dbReference type="GO" id="GO:0019068">
    <property type="term" value="P:virion assembly"/>
    <property type="evidence" value="ECO:0007669"/>
    <property type="project" value="InterPro"/>
</dbReference>
<dbReference type="EMBL" id="JACIDJ010000001">
    <property type="protein sequence ID" value="MBB3896998.1"/>
    <property type="molecule type" value="Genomic_DNA"/>
</dbReference>
<name>A0A840A4V4_9PROT</name>
<organism evidence="1 2">
    <name type="scientific">Roseococcus suduntuyensis</name>
    <dbReference type="NCBI Taxonomy" id="455361"/>
    <lineage>
        <taxon>Bacteria</taxon>
        <taxon>Pseudomonadati</taxon>
        <taxon>Pseudomonadota</taxon>
        <taxon>Alphaproteobacteria</taxon>
        <taxon>Acetobacterales</taxon>
        <taxon>Roseomonadaceae</taxon>
        <taxon>Roseococcus</taxon>
    </lineage>
</organism>
<reference evidence="1 2" key="1">
    <citation type="submission" date="2020-08" db="EMBL/GenBank/DDBJ databases">
        <title>Genomic Encyclopedia of Type Strains, Phase IV (KMG-IV): sequencing the most valuable type-strain genomes for metagenomic binning, comparative biology and taxonomic classification.</title>
        <authorList>
            <person name="Goeker M."/>
        </authorList>
    </citation>
    <scope>NUCLEOTIDE SEQUENCE [LARGE SCALE GENOMIC DNA]</scope>
    <source>
        <strain evidence="1 2">DSM 19979</strain>
    </source>
</reference>
<dbReference type="Proteomes" id="UP000553193">
    <property type="component" value="Unassembled WGS sequence"/>
</dbReference>
<sequence length="102" mass="10552">MSAFAAAMDALAADPNIGTTATYRTGGTGAPVLLRVLRSSPDRLGDAFGTSVIQASDILTVAIAVLPSAEADDTFTLGADTLTVQHAERDAAGIAWRVFCRR</sequence>
<dbReference type="Pfam" id="PF05354">
    <property type="entry name" value="Phage_attach"/>
    <property type="match status" value="1"/>
</dbReference>
<evidence type="ECO:0000313" key="1">
    <source>
        <dbReference type="EMBL" id="MBB3896998.1"/>
    </source>
</evidence>
<keyword evidence="2" id="KW-1185">Reference proteome</keyword>
<comment type="caution">
    <text evidence="1">The sequence shown here is derived from an EMBL/GenBank/DDBJ whole genome shotgun (WGS) entry which is preliminary data.</text>
</comment>